<protein>
    <submittedName>
        <fullName evidence="3">Methyltransferase domain-containing protein</fullName>
    </submittedName>
</protein>
<dbReference type="PANTHER" id="PTHR42912:SF80">
    <property type="entry name" value="METHYLTRANSFERASE DOMAIN-CONTAINING PROTEIN"/>
    <property type="match status" value="1"/>
</dbReference>
<gene>
    <name evidence="3" type="ORF">SAMN02745124_03424</name>
</gene>
<keyword evidence="4" id="KW-1185">Reference proteome</keyword>
<dbReference type="GO" id="GO:0008757">
    <property type="term" value="F:S-adenosylmethionine-dependent methyltransferase activity"/>
    <property type="evidence" value="ECO:0007669"/>
    <property type="project" value="InterPro"/>
</dbReference>
<dbReference type="GO" id="GO:0032259">
    <property type="term" value="P:methylation"/>
    <property type="evidence" value="ECO:0007669"/>
    <property type="project" value="UniProtKB-KW"/>
</dbReference>
<keyword evidence="3" id="KW-0489">Methyltransferase</keyword>
<evidence type="ECO:0000313" key="4">
    <source>
        <dbReference type="Proteomes" id="UP000184139"/>
    </source>
</evidence>
<dbReference type="STRING" id="1121409.SAMN02745124_03424"/>
<keyword evidence="3" id="KW-0808">Transferase</keyword>
<name>A0A1M5XXC1_9BACT</name>
<reference evidence="3" key="1">
    <citation type="submission" date="2016-11" db="EMBL/GenBank/DDBJ databases">
        <authorList>
            <person name="Jaros S."/>
            <person name="Januszkiewicz K."/>
            <person name="Wedrychowicz H."/>
        </authorList>
    </citation>
    <scope>NUCLEOTIDE SEQUENCE [LARGE SCALE GENOMIC DNA]</scope>
    <source>
        <strain evidence="3">DSM 9705</strain>
    </source>
</reference>
<evidence type="ECO:0000313" key="3">
    <source>
        <dbReference type="EMBL" id="SHI04329.1"/>
    </source>
</evidence>
<proteinExistence type="predicted"/>
<dbReference type="SUPFAM" id="SSF53335">
    <property type="entry name" value="S-adenosyl-L-methionine-dependent methyltransferases"/>
    <property type="match status" value="1"/>
</dbReference>
<evidence type="ECO:0000259" key="2">
    <source>
        <dbReference type="Pfam" id="PF08241"/>
    </source>
</evidence>
<sequence length="276" mass="31260">MVRRAGRLWPGKQSNSTAGKTAVMTTNDQPGIIKHWDERASDYLQSSRRDFARNSTTNRWKDLLSRSIGTSESLHILDVGCGPGIMTRLLLEMGHRVTAVDISRQMLDNARHTLITPATAVSFCCAEASRLPFPDNSFDVVVSRYLVWTLIDPAGALREWQRINKPGGIVVIIDGNWFCYHRTRHPAHWWTSCMNLLYRIWTGHRSGNDLAAGYALDLPCSHVSRPRWDIGIMSDLGYIDICVNRSVERQIWGIVSAKRLKYLGSHQFVISGRKPE</sequence>
<dbReference type="EMBL" id="FQXS01000024">
    <property type="protein sequence ID" value="SHI04329.1"/>
    <property type="molecule type" value="Genomic_DNA"/>
</dbReference>
<feature type="region of interest" description="Disordered" evidence="1">
    <location>
        <begin position="1"/>
        <end position="27"/>
    </location>
</feature>
<dbReference type="InterPro" id="IPR029063">
    <property type="entry name" value="SAM-dependent_MTases_sf"/>
</dbReference>
<dbReference type="CDD" id="cd02440">
    <property type="entry name" value="AdoMet_MTases"/>
    <property type="match status" value="1"/>
</dbReference>
<feature type="compositionally biased region" description="Polar residues" evidence="1">
    <location>
        <begin position="12"/>
        <end position="27"/>
    </location>
</feature>
<dbReference type="Gene3D" id="3.40.50.150">
    <property type="entry name" value="Vaccinia Virus protein VP39"/>
    <property type="match status" value="1"/>
</dbReference>
<evidence type="ECO:0000256" key="1">
    <source>
        <dbReference type="SAM" id="MobiDB-lite"/>
    </source>
</evidence>
<organism evidence="3 4">
    <name type="scientific">Desulfofustis glycolicus DSM 9705</name>
    <dbReference type="NCBI Taxonomy" id="1121409"/>
    <lineage>
        <taxon>Bacteria</taxon>
        <taxon>Pseudomonadati</taxon>
        <taxon>Thermodesulfobacteriota</taxon>
        <taxon>Desulfobulbia</taxon>
        <taxon>Desulfobulbales</taxon>
        <taxon>Desulfocapsaceae</taxon>
        <taxon>Desulfofustis</taxon>
    </lineage>
</organism>
<dbReference type="Pfam" id="PF08241">
    <property type="entry name" value="Methyltransf_11"/>
    <property type="match status" value="1"/>
</dbReference>
<dbReference type="PANTHER" id="PTHR42912">
    <property type="entry name" value="METHYLTRANSFERASE"/>
    <property type="match status" value="1"/>
</dbReference>
<dbReference type="InterPro" id="IPR013216">
    <property type="entry name" value="Methyltransf_11"/>
</dbReference>
<dbReference type="AlphaFoldDB" id="A0A1M5XXC1"/>
<feature type="domain" description="Methyltransferase type 11" evidence="2">
    <location>
        <begin position="77"/>
        <end position="172"/>
    </location>
</feature>
<dbReference type="InterPro" id="IPR050508">
    <property type="entry name" value="Methyltransf_Superfamily"/>
</dbReference>
<dbReference type="Proteomes" id="UP000184139">
    <property type="component" value="Unassembled WGS sequence"/>
</dbReference>
<accession>A0A1M5XXC1</accession>